<sequence>MKKMVVLLILIVLAYSSQAQYAVKEIPEALTSNAHLVKRLDDIRVEIKSPGKAYYYRHYVYTIMNEAAERYAYFVDYYDKFREINNISGTLYDASGNKIKNVKKKDIADESGTSRNNLADDARYKVHNFYHKSYPYTVEYEVEGEMKGIFNLPEWQPVPAPEVAVEKSSLTVITPKDYTLRYKELLYSGNVLTKDEKSGKIYQWQLNSEAAKPAEAYAPEWDHISTRVIIAPSLFEFGGYSGEMSNWQNFGKFMLSLYSGRDILPADIKAKVHQLTDHLKNNQEKVATLYRFMQDNTHYISIQLGIGGWQPLDATYVANNKYGDCKALSNYMVALLNEAGIKANNVLIKAGEDETDILSDFPSNQFNHVVVCVPNGKDTTWLECTSQTVAPGYMGSFTGNREALLVSENGSTIVRTPVYRKENNLQIRNVKAAIDANGKLTAKVSTTSTGLQQDNLHSLINNSTPDEQKKRLQGLFTLSNYEVPAFSYLESREAPVPSLNETLELVANDYANITGKRLFLRPNIVSTYTSKLAETEKRTHDIVCTYAFIDKDTVHITIPEGYEIESMPPPVKLNNQFGAYHVSYKIEGRSILLIRSYERNAGTFPAKDYTGFVDFYNKIYKADQARMVFVKKED</sequence>
<feature type="chain" id="PRO_5046173945" evidence="1">
    <location>
        <begin position="22"/>
        <end position="634"/>
    </location>
</feature>
<dbReference type="Gene3D" id="2.60.120.1130">
    <property type="match status" value="1"/>
</dbReference>
<dbReference type="Pfam" id="PF01841">
    <property type="entry name" value="Transglut_core"/>
    <property type="match status" value="1"/>
</dbReference>
<dbReference type="RefSeq" id="WP_114789903.1">
    <property type="nucleotide sequence ID" value="NZ_CP139960.1"/>
</dbReference>
<evidence type="ECO:0000259" key="3">
    <source>
        <dbReference type="Pfam" id="PF12969"/>
    </source>
</evidence>
<dbReference type="Gene3D" id="3.10.620.30">
    <property type="match status" value="1"/>
</dbReference>
<protein>
    <submittedName>
        <fullName evidence="4">DUF3857 domain-containing protein</fullName>
    </submittedName>
</protein>
<keyword evidence="1" id="KW-0732">Signal</keyword>
<evidence type="ECO:0000313" key="5">
    <source>
        <dbReference type="Proteomes" id="UP001325680"/>
    </source>
</evidence>
<evidence type="ECO:0000256" key="1">
    <source>
        <dbReference type="SAM" id="SignalP"/>
    </source>
</evidence>
<accession>A0ABZ0WDH8</accession>
<name>A0ABZ0WDH8_9BACT</name>
<proteinExistence type="predicted"/>
<dbReference type="EMBL" id="CP139960">
    <property type="protein sequence ID" value="WQD40735.1"/>
    <property type="molecule type" value="Genomic_DNA"/>
</dbReference>
<dbReference type="InterPro" id="IPR002931">
    <property type="entry name" value="Transglutaminase-like"/>
</dbReference>
<dbReference type="SUPFAM" id="SSF54001">
    <property type="entry name" value="Cysteine proteinases"/>
    <property type="match status" value="1"/>
</dbReference>
<dbReference type="Pfam" id="PF12969">
    <property type="entry name" value="DUF3857"/>
    <property type="match status" value="1"/>
</dbReference>
<gene>
    <name evidence="4" type="ORF">U0035_11300</name>
</gene>
<keyword evidence="5" id="KW-1185">Reference proteome</keyword>
<feature type="domain" description="Transglutaminase-like" evidence="2">
    <location>
        <begin position="272"/>
        <end position="371"/>
    </location>
</feature>
<dbReference type="Gene3D" id="2.60.40.3140">
    <property type="match status" value="1"/>
</dbReference>
<dbReference type="Proteomes" id="UP001325680">
    <property type="component" value="Chromosome"/>
</dbReference>
<evidence type="ECO:0000313" key="4">
    <source>
        <dbReference type="EMBL" id="WQD40735.1"/>
    </source>
</evidence>
<dbReference type="InterPro" id="IPR038765">
    <property type="entry name" value="Papain-like_cys_pep_sf"/>
</dbReference>
<organism evidence="4 5">
    <name type="scientific">Niabella yanshanensis</name>
    <dbReference type="NCBI Taxonomy" id="577386"/>
    <lineage>
        <taxon>Bacteria</taxon>
        <taxon>Pseudomonadati</taxon>
        <taxon>Bacteroidota</taxon>
        <taxon>Chitinophagia</taxon>
        <taxon>Chitinophagales</taxon>
        <taxon>Chitinophagaceae</taxon>
        <taxon>Niabella</taxon>
    </lineage>
</organism>
<feature type="signal peptide" evidence="1">
    <location>
        <begin position="1"/>
        <end position="21"/>
    </location>
</feature>
<dbReference type="InterPro" id="IPR024618">
    <property type="entry name" value="DUF3857"/>
</dbReference>
<reference evidence="4 5" key="1">
    <citation type="submission" date="2023-12" db="EMBL/GenBank/DDBJ databases">
        <title>Genome sequencing and assembly of bacterial species from a model synthetic community.</title>
        <authorList>
            <person name="Hogle S.L."/>
        </authorList>
    </citation>
    <scope>NUCLEOTIDE SEQUENCE [LARGE SCALE GENOMIC DNA]</scope>
    <source>
        <strain evidence="4 5">HAMBI_3031</strain>
    </source>
</reference>
<evidence type="ECO:0000259" key="2">
    <source>
        <dbReference type="Pfam" id="PF01841"/>
    </source>
</evidence>
<feature type="domain" description="DUF3857" evidence="3">
    <location>
        <begin position="51"/>
        <end position="211"/>
    </location>
</feature>